<reference evidence="2 3" key="1">
    <citation type="submission" date="2015-01" db="EMBL/GenBank/DDBJ databases">
        <title>The Genome Sequence of Ochroconis gallopava CBS43764.</title>
        <authorList>
            <consortium name="The Broad Institute Genomics Platform"/>
            <person name="Cuomo C."/>
            <person name="de Hoog S."/>
            <person name="Gorbushina A."/>
            <person name="Stielow B."/>
            <person name="Teixiera M."/>
            <person name="Abouelleil A."/>
            <person name="Chapman S.B."/>
            <person name="Priest M."/>
            <person name="Young S.K."/>
            <person name="Wortman J."/>
            <person name="Nusbaum C."/>
            <person name="Birren B."/>
        </authorList>
    </citation>
    <scope>NUCLEOTIDE SEQUENCE [LARGE SCALE GENOMIC DNA]</scope>
    <source>
        <strain evidence="2 3">CBS 43764</strain>
    </source>
</reference>
<evidence type="ECO:0000313" key="3">
    <source>
        <dbReference type="Proteomes" id="UP000053259"/>
    </source>
</evidence>
<dbReference type="InterPro" id="IPR016181">
    <property type="entry name" value="Acyl_CoA_acyltransferase"/>
</dbReference>
<dbReference type="PANTHER" id="PTHR43792">
    <property type="entry name" value="GNAT FAMILY, PUTATIVE (AFU_ORTHOLOGUE AFUA_3G00765)-RELATED-RELATED"/>
    <property type="match status" value="1"/>
</dbReference>
<gene>
    <name evidence="2" type="ORF">PV09_01065</name>
</gene>
<dbReference type="InterPro" id="IPR000182">
    <property type="entry name" value="GNAT_dom"/>
</dbReference>
<feature type="domain" description="N-acetyltransferase" evidence="1">
    <location>
        <begin position="17"/>
        <end position="184"/>
    </location>
</feature>
<evidence type="ECO:0000313" key="2">
    <source>
        <dbReference type="EMBL" id="KIW08131.1"/>
    </source>
</evidence>
<dbReference type="AlphaFoldDB" id="A0A0D1XZA0"/>
<dbReference type="HOGENOM" id="CLU_013985_24_1_1"/>
<keyword evidence="3" id="KW-1185">Reference proteome</keyword>
<dbReference type="Gene3D" id="3.40.630.30">
    <property type="match status" value="1"/>
</dbReference>
<dbReference type="VEuPathDB" id="FungiDB:PV09_01065"/>
<dbReference type="GO" id="GO:0016747">
    <property type="term" value="F:acyltransferase activity, transferring groups other than amino-acyl groups"/>
    <property type="evidence" value="ECO:0007669"/>
    <property type="project" value="InterPro"/>
</dbReference>
<sequence>MVNAQFKRNTIITTDRLLIRPLQLEDADHIFGMRFDRDAYKWTMAGQWHEKSQALDWVESALASDDNYNFVVELLAHDMSSGLQDSNPSDANKTAEPVVIGSMGIMPHHQLGYMFYKDYWGKGYASEALNAFVSKAFEELPEVEKLTAKVDSENYGSLGVMRKCGFTEVARVPYVNATMGDRTEVQFEIGRTK</sequence>
<organism evidence="2 3">
    <name type="scientific">Verruconis gallopava</name>
    <dbReference type="NCBI Taxonomy" id="253628"/>
    <lineage>
        <taxon>Eukaryota</taxon>
        <taxon>Fungi</taxon>
        <taxon>Dikarya</taxon>
        <taxon>Ascomycota</taxon>
        <taxon>Pezizomycotina</taxon>
        <taxon>Dothideomycetes</taxon>
        <taxon>Pleosporomycetidae</taxon>
        <taxon>Venturiales</taxon>
        <taxon>Sympoventuriaceae</taxon>
        <taxon>Verruconis</taxon>
    </lineage>
</organism>
<dbReference type="RefSeq" id="XP_016218000.1">
    <property type="nucleotide sequence ID" value="XM_016353905.1"/>
</dbReference>
<name>A0A0D1XZA0_9PEZI</name>
<dbReference type="Proteomes" id="UP000053259">
    <property type="component" value="Unassembled WGS sequence"/>
</dbReference>
<protein>
    <recommendedName>
        <fullName evidence="1">N-acetyltransferase domain-containing protein</fullName>
    </recommendedName>
</protein>
<accession>A0A0D1XZA0</accession>
<dbReference type="PROSITE" id="PS51186">
    <property type="entry name" value="GNAT"/>
    <property type="match status" value="1"/>
</dbReference>
<dbReference type="EMBL" id="KN847531">
    <property type="protein sequence ID" value="KIW08131.1"/>
    <property type="molecule type" value="Genomic_DNA"/>
</dbReference>
<dbReference type="PANTHER" id="PTHR43792:SF1">
    <property type="entry name" value="N-ACETYLTRANSFERASE DOMAIN-CONTAINING PROTEIN"/>
    <property type="match status" value="1"/>
</dbReference>
<dbReference type="GeneID" id="27309038"/>
<evidence type="ECO:0000259" key="1">
    <source>
        <dbReference type="PROSITE" id="PS51186"/>
    </source>
</evidence>
<dbReference type="SUPFAM" id="SSF55729">
    <property type="entry name" value="Acyl-CoA N-acyltransferases (Nat)"/>
    <property type="match status" value="1"/>
</dbReference>
<proteinExistence type="predicted"/>
<dbReference type="OrthoDB" id="4072826at2759"/>
<dbReference type="InterPro" id="IPR051531">
    <property type="entry name" value="N-acetyltransferase"/>
</dbReference>
<dbReference type="InParanoid" id="A0A0D1XZA0"/>
<dbReference type="Pfam" id="PF13302">
    <property type="entry name" value="Acetyltransf_3"/>
    <property type="match status" value="1"/>
</dbReference>